<reference evidence="1" key="1">
    <citation type="journal article" date="2023" name="Mol. Phylogenet. Evol.">
        <title>Genome-scale phylogeny and comparative genomics of the fungal order Sordariales.</title>
        <authorList>
            <person name="Hensen N."/>
            <person name="Bonometti L."/>
            <person name="Westerberg I."/>
            <person name="Brannstrom I.O."/>
            <person name="Guillou S."/>
            <person name="Cros-Aarteil S."/>
            <person name="Calhoun S."/>
            <person name="Haridas S."/>
            <person name="Kuo A."/>
            <person name="Mondo S."/>
            <person name="Pangilinan J."/>
            <person name="Riley R."/>
            <person name="LaButti K."/>
            <person name="Andreopoulos B."/>
            <person name="Lipzen A."/>
            <person name="Chen C."/>
            <person name="Yan M."/>
            <person name="Daum C."/>
            <person name="Ng V."/>
            <person name="Clum A."/>
            <person name="Steindorff A."/>
            <person name="Ohm R.A."/>
            <person name="Martin F."/>
            <person name="Silar P."/>
            <person name="Natvig D.O."/>
            <person name="Lalanne C."/>
            <person name="Gautier V."/>
            <person name="Ament-Velasquez S.L."/>
            <person name="Kruys A."/>
            <person name="Hutchinson M.I."/>
            <person name="Powell A.J."/>
            <person name="Barry K."/>
            <person name="Miller A.N."/>
            <person name="Grigoriev I.V."/>
            <person name="Debuchy R."/>
            <person name="Gladieux P."/>
            <person name="Hiltunen Thoren M."/>
            <person name="Johannesson H."/>
        </authorList>
    </citation>
    <scope>NUCLEOTIDE SEQUENCE</scope>
    <source>
        <strain evidence="1">CBS 232.78</strain>
    </source>
</reference>
<reference evidence="1" key="2">
    <citation type="submission" date="2023-06" db="EMBL/GenBank/DDBJ databases">
        <authorList>
            <consortium name="Lawrence Berkeley National Laboratory"/>
            <person name="Haridas S."/>
            <person name="Hensen N."/>
            <person name="Bonometti L."/>
            <person name="Westerberg I."/>
            <person name="Brannstrom I.O."/>
            <person name="Guillou S."/>
            <person name="Cros-Aarteil S."/>
            <person name="Calhoun S."/>
            <person name="Kuo A."/>
            <person name="Mondo S."/>
            <person name="Pangilinan J."/>
            <person name="Riley R."/>
            <person name="LaButti K."/>
            <person name="Andreopoulos B."/>
            <person name="Lipzen A."/>
            <person name="Chen C."/>
            <person name="Yanf M."/>
            <person name="Daum C."/>
            <person name="Ng V."/>
            <person name="Clum A."/>
            <person name="Steindorff A."/>
            <person name="Ohm R."/>
            <person name="Martin F."/>
            <person name="Silar P."/>
            <person name="Natvig D."/>
            <person name="Lalanne C."/>
            <person name="Gautier V."/>
            <person name="Ament-velasquez S.L."/>
            <person name="Kruys A."/>
            <person name="Hutchinson M.I."/>
            <person name="Powell A.J."/>
            <person name="Barry K."/>
            <person name="Miller A.N."/>
            <person name="Grigoriev I.V."/>
            <person name="Debuchy R."/>
            <person name="Gladieux P."/>
            <person name="Thoren M.H."/>
            <person name="Johannesson H."/>
        </authorList>
    </citation>
    <scope>NUCLEOTIDE SEQUENCE</scope>
    <source>
        <strain evidence="1">CBS 232.78</strain>
    </source>
</reference>
<comment type="caution">
    <text evidence="1">The sequence shown here is derived from an EMBL/GenBank/DDBJ whole genome shotgun (WGS) entry which is preliminary data.</text>
</comment>
<evidence type="ECO:0000313" key="1">
    <source>
        <dbReference type="EMBL" id="KAK3374703.1"/>
    </source>
</evidence>
<proteinExistence type="predicted"/>
<dbReference type="Proteomes" id="UP001285441">
    <property type="component" value="Unassembled WGS sequence"/>
</dbReference>
<evidence type="ECO:0000313" key="2">
    <source>
        <dbReference type="Proteomes" id="UP001285441"/>
    </source>
</evidence>
<dbReference type="AlphaFoldDB" id="A0AAE0KDG2"/>
<organism evidence="1 2">
    <name type="scientific">Podospora didyma</name>
    <dbReference type="NCBI Taxonomy" id="330526"/>
    <lineage>
        <taxon>Eukaryota</taxon>
        <taxon>Fungi</taxon>
        <taxon>Dikarya</taxon>
        <taxon>Ascomycota</taxon>
        <taxon>Pezizomycotina</taxon>
        <taxon>Sordariomycetes</taxon>
        <taxon>Sordariomycetidae</taxon>
        <taxon>Sordariales</taxon>
        <taxon>Podosporaceae</taxon>
        <taxon>Podospora</taxon>
    </lineage>
</organism>
<keyword evidence="2" id="KW-1185">Reference proteome</keyword>
<sequence>MASGGEPKPHTSFLKAYTIVKQTVWAIYAESWVLECIVKEPRNTFDATILFTHGWYAMSFLKAGSGTLDLLRQGPAFNAGVDVNEIHVCAQRLLQMLYGDEFCLMIGRGAGRPFAEKRHLHTFADGTHSGLQAVGCTVCRKEDQQLAAGGIPDGDLRVKIMMRVAGESARALEYFRNEISTGKFPGQFFPDRALSSLLFLEAVMQSAISQSKRDVEWTPVAGVSRFTCPEAVNLA</sequence>
<protein>
    <submittedName>
        <fullName evidence="1">Uncharacterized protein</fullName>
    </submittedName>
</protein>
<gene>
    <name evidence="1" type="ORF">B0H63DRAFT_525998</name>
</gene>
<name>A0AAE0KDG2_9PEZI</name>
<dbReference type="EMBL" id="JAULSW010000007">
    <property type="protein sequence ID" value="KAK3374703.1"/>
    <property type="molecule type" value="Genomic_DNA"/>
</dbReference>
<accession>A0AAE0KDG2</accession>